<evidence type="ECO:0000313" key="2">
    <source>
        <dbReference type="Proteomes" id="UP000003434"/>
    </source>
</evidence>
<dbReference type="Proteomes" id="UP000003434">
    <property type="component" value="Unassembled WGS sequence"/>
</dbReference>
<dbReference type="eggNOG" id="ENOG50332MS">
    <property type="taxonomic scope" value="Bacteria"/>
</dbReference>
<organism evidence="1 2">
    <name type="scientific">Lachnoanaerobaculum saburreum DSM 3986</name>
    <dbReference type="NCBI Taxonomy" id="887325"/>
    <lineage>
        <taxon>Bacteria</taxon>
        <taxon>Bacillati</taxon>
        <taxon>Bacillota</taxon>
        <taxon>Clostridia</taxon>
        <taxon>Lachnospirales</taxon>
        <taxon>Lachnospiraceae</taxon>
        <taxon>Lachnoanaerobaculum</taxon>
    </lineage>
</organism>
<gene>
    <name evidence="1" type="ORF">HMPREF0381_0752</name>
</gene>
<name>E6LLB7_9FIRM</name>
<proteinExistence type="predicted"/>
<dbReference type="AlphaFoldDB" id="E6LLB7"/>
<sequence>MTEIKDKVETDIFIDNKRPLFEVSKDSSDKENPVYMVGIDEDISKDIVIDFDDVKTAFCKKFHKSYKVFKSADALLYSEVKNKLIFVEFKNGKVKEVKTKLKDSLLVFSNIVDVDLKFCRKYLEYIVVYNYEKNKQYVEQEKVKYRKEKQNKAQSLSEEYIEGFVKPLFRLAKDEIILWDLKLMKDICVSEVHTYTVDEFIKYYSKNCSK</sequence>
<protein>
    <submittedName>
        <fullName evidence="1">Uncharacterized protein</fullName>
    </submittedName>
</protein>
<dbReference type="HOGENOM" id="CLU_1308845_0_0_9"/>
<accession>E6LLB7</accession>
<comment type="caution">
    <text evidence="1">The sequence shown here is derived from an EMBL/GenBank/DDBJ whole genome shotgun (WGS) entry which is preliminary data.</text>
</comment>
<reference evidence="1 2" key="1">
    <citation type="submission" date="2010-12" db="EMBL/GenBank/DDBJ databases">
        <authorList>
            <person name="Muzny D."/>
            <person name="Qin X."/>
            <person name="Deng J."/>
            <person name="Jiang H."/>
            <person name="Liu Y."/>
            <person name="Qu J."/>
            <person name="Song X.-Z."/>
            <person name="Zhang L."/>
            <person name="Thornton R."/>
            <person name="Coyle M."/>
            <person name="Francisco L."/>
            <person name="Jackson L."/>
            <person name="Javaid M."/>
            <person name="Korchina V."/>
            <person name="Kovar C."/>
            <person name="Mata R."/>
            <person name="Mathew T."/>
            <person name="Ngo R."/>
            <person name="Nguyen L."/>
            <person name="Nguyen N."/>
            <person name="Okwuonu G."/>
            <person name="Ongeri F."/>
            <person name="Pham C."/>
            <person name="Simmons D."/>
            <person name="Wilczek-Boney K."/>
            <person name="Hale W."/>
            <person name="Jakkamsetti A."/>
            <person name="Pham P."/>
            <person name="Ruth R."/>
            <person name="San Lucas F."/>
            <person name="Warren J."/>
            <person name="Zhang J."/>
            <person name="Zhao Z."/>
            <person name="Zhou C."/>
            <person name="Zhu D."/>
            <person name="Lee S."/>
            <person name="Bess C."/>
            <person name="Blankenburg K."/>
            <person name="Forbes L."/>
            <person name="Fu Q."/>
            <person name="Gubbala S."/>
            <person name="Hirani K."/>
            <person name="Jayaseelan J.C."/>
            <person name="Lara F."/>
            <person name="Munidasa M."/>
            <person name="Palculict T."/>
            <person name="Patil S."/>
            <person name="Pu L.-L."/>
            <person name="Saada N."/>
            <person name="Tang L."/>
            <person name="Weissenberger G."/>
            <person name="Zhu Y."/>
            <person name="Hemphill L."/>
            <person name="Shang Y."/>
            <person name="Youmans B."/>
            <person name="Ayvaz T."/>
            <person name="Ross M."/>
            <person name="Santibanez J."/>
            <person name="Aqrawi P."/>
            <person name="Gross S."/>
            <person name="Joshi V."/>
            <person name="Fowler G."/>
            <person name="Nazareth L."/>
            <person name="Reid J."/>
            <person name="Worley K."/>
            <person name="Petrosino J."/>
            <person name="Highlander S."/>
            <person name="Gibbs R."/>
        </authorList>
    </citation>
    <scope>NUCLEOTIDE SEQUENCE [LARGE SCALE GENOMIC DNA]</scope>
    <source>
        <strain evidence="1 2">DSM 3986</strain>
    </source>
</reference>
<dbReference type="RefSeq" id="WP_008750521.1">
    <property type="nucleotide sequence ID" value="NZ_GL622296.1"/>
</dbReference>
<evidence type="ECO:0000313" key="1">
    <source>
        <dbReference type="EMBL" id="EFU77405.1"/>
    </source>
</evidence>
<dbReference type="EMBL" id="AEPW01000024">
    <property type="protein sequence ID" value="EFU77405.1"/>
    <property type="molecule type" value="Genomic_DNA"/>
</dbReference>